<evidence type="ECO:0000256" key="17">
    <source>
        <dbReference type="ARBA" id="ARBA00051005"/>
    </source>
</evidence>
<evidence type="ECO:0000256" key="14">
    <source>
        <dbReference type="ARBA" id="ARBA00023033"/>
    </source>
</evidence>
<evidence type="ECO:0000313" key="27">
    <source>
        <dbReference type="EMBL" id="WVY95301.1"/>
    </source>
</evidence>
<sequence length="583" mass="66434">MHIFHIFRKRHYAINTHHGLLMNHPLFLSKYFTKAKLKISTSTFKTMAQTPFLLLSNLQSFWPSLVVIITCFTIMIKTLSSNFIQTYSKKQKPKLPPGPKPWPIVGNLPEMLASKPAYKWIHNLMKQMNTDIACIRLGNAYVIPVTSPSIATEFLRKQDATFASRSLSLSTDLITSGYSTTIFVPFGDQWKKMKKIITHDLLSPQKHLWLHDKRTEEADNLMFDVYNKCKMVHDGVSGLVNVRSAARHYCGNLIRKITFNVRYFGDGREDGGPGFEEVEHVDSIFDLLNYVYSFSISDYMPCLRGLDLDGHKKKVKEALRNIKKYHDPIVHQRIKQWNDGLKVDAEDWLDVLISLKDANNNPSLTFEEISAQIIELMLATVDNPSNAFEWALAEMINQPELLRRAVEELDSVVGKDRLVQESDIPKLNYVKACAKEAFRLHPIAPFIPPHVSMSDTVVGNYFIPKGSHVVLSRQELGRNPKVWDEPYKFKPERHLKSDADDVVLTEPNLKFISFSTGRRGCPGVMLGTTMTVMLFARLLHGFTWTAPPDVPTVNLSESDDDILLAQPLLAIAQPRLPENLYQL</sequence>
<dbReference type="AlphaFoldDB" id="A0AAQ3MQN9"/>
<keyword evidence="11 26" id="KW-1133">Transmembrane helix</keyword>
<evidence type="ECO:0000256" key="12">
    <source>
        <dbReference type="ARBA" id="ARBA00023002"/>
    </source>
</evidence>
<protein>
    <recommendedName>
        <fullName evidence="29">Cytochrome P450</fullName>
    </recommendedName>
</protein>
<keyword evidence="6 26" id="KW-0812">Transmembrane</keyword>
<keyword evidence="12 25" id="KW-0560">Oxidoreductase</keyword>
<evidence type="ECO:0000256" key="10">
    <source>
        <dbReference type="ARBA" id="ARBA00022968"/>
    </source>
</evidence>
<evidence type="ECO:0000256" key="25">
    <source>
        <dbReference type="RuleBase" id="RU000461"/>
    </source>
</evidence>
<dbReference type="PROSITE" id="PS00086">
    <property type="entry name" value="CYTOCHROME_P450"/>
    <property type="match status" value="1"/>
</dbReference>
<keyword evidence="7 24" id="KW-0479">Metal-binding</keyword>
<keyword evidence="8" id="KW-0256">Endoplasmic reticulum</keyword>
<dbReference type="InterPro" id="IPR017972">
    <property type="entry name" value="Cyt_P450_CS"/>
</dbReference>
<comment type="cofactor">
    <cofactor evidence="1 24">
        <name>heme</name>
        <dbReference type="ChEBI" id="CHEBI:30413"/>
    </cofactor>
</comment>
<gene>
    <name evidence="27" type="ORF">V8G54_034389</name>
</gene>
<evidence type="ECO:0000256" key="13">
    <source>
        <dbReference type="ARBA" id="ARBA00023004"/>
    </source>
</evidence>
<feature type="binding site" description="axial binding residue" evidence="24">
    <location>
        <position position="521"/>
    </location>
    <ligand>
        <name>heme</name>
        <dbReference type="ChEBI" id="CHEBI:30413"/>
    </ligand>
    <ligandPart>
        <name>Fe</name>
        <dbReference type="ChEBI" id="CHEBI:18248"/>
    </ligandPart>
</feature>
<dbReference type="InterPro" id="IPR002401">
    <property type="entry name" value="Cyt_P450_E_grp-I"/>
</dbReference>
<reference evidence="27 28" key="1">
    <citation type="journal article" date="2023" name="Life. Sci Alliance">
        <title>Evolutionary insights into 3D genome organization and epigenetic landscape of Vigna mungo.</title>
        <authorList>
            <person name="Junaid A."/>
            <person name="Singh B."/>
            <person name="Bhatia S."/>
        </authorList>
    </citation>
    <scope>NUCLEOTIDE SEQUENCE [LARGE SCALE GENOMIC DNA]</scope>
    <source>
        <strain evidence="27">Urdbean</strain>
    </source>
</reference>
<evidence type="ECO:0008006" key="29">
    <source>
        <dbReference type="Google" id="ProtNLM"/>
    </source>
</evidence>
<accession>A0AAQ3MQN9</accession>
<name>A0AAQ3MQN9_VIGMU</name>
<comment type="catalytic activity">
    <reaction evidence="22">
        <text>L-isoleucine + reduced [NADPH--hemoprotein reductase] + O2 = N-hydroxy-L-isoleucine + oxidized [NADPH--hemoprotein reductase] + H2O + 2 H(+)</text>
        <dbReference type="Rhea" id="RHEA:30479"/>
        <dbReference type="Rhea" id="RHEA-COMP:11964"/>
        <dbReference type="Rhea" id="RHEA-COMP:11965"/>
        <dbReference type="ChEBI" id="CHEBI:15377"/>
        <dbReference type="ChEBI" id="CHEBI:15378"/>
        <dbReference type="ChEBI" id="CHEBI:15379"/>
        <dbReference type="ChEBI" id="CHEBI:57618"/>
        <dbReference type="ChEBI" id="CHEBI:58045"/>
        <dbReference type="ChEBI" id="CHEBI:58210"/>
        <dbReference type="ChEBI" id="CHEBI:61131"/>
    </reaction>
</comment>
<comment type="function">
    <text evidence="23">Involved in the biosynthesis of the cyanogenic glucosides linamarin and lotaustralin and of the nitirle glucosides rhodiocyanoside A and D. Can use L-isoleucine &gt; L-valine as substrate, but not L-leucine, L-phenylalanine or L-tyrosine. Catalyzes multi-step reactions starting with two successive N-hydroxylations using L-isoleucine and, to a lower extent, L-valine as substrates leading to the formation of N,N-dihydroxy-L-valine and N,N-dihydroxy-L-isoleucine, respectively; following spontaneous reactions lead to the production of (E)-2-methylpropanal oxime and (1E,2S)-2-methylbutanal oxime, respectively.</text>
</comment>
<keyword evidence="15 26" id="KW-0472">Membrane</keyword>
<dbReference type="GO" id="GO:0102001">
    <property type="term" value="F:isoleucine N-monooxygenase (oxime forming) activity"/>
    <property type="evidence" value="ECO:0007669"/>
    <property type="project" value="UniProtKB-EC"/>
</dbReference>
<dbReference type="GO" id="GO:0005506">
    <property type="term" value="F:iron ion binding"/>
    <property type="evidence" value="ECO:0007669"/>
    <property type="project" value="InterPro"/>
</dbReference>
<evidence type="ECO:0000256" key="20">
    <source>
        <dbReference type="ARBA" id="ARBA00051419"/>
    </source>
</evidence>
<dbReference type="SUPFAM" id="SSF48264">
    <property type="entry name" value="Cytochrome P450"/>
    <property type="match status" value="1"/>
</dbReference>
<feature type="transmembrane region" description="Helical" evidence="26">
    <location>
        <begin position="61"/>
        <end position="84"/>
    </location>
</feature>
<keyword evidence="13 24" id="KW-0408">Iron</keyword>
<comment type="catalytic activity">
    <reaction evidence="17">
        <text>L-valine + reduced [NADPH--hemoprotein reductase] + O2 = N-hydroxy-L-valine + oxidized [NADPH--hemoprotein reductase] + H2O + 2 H(+)</text>
        <dbReference type="Rhea" id="RHEA:30491"/>
        <dbReference type="Rhea" id="RHEA-COMP:11964"/>
        <dbReference type="Rhea" id="RHEA-COMP:11965"/>
        <dbReference type="ChEBI" id="CHEBI:15377"/>
        <dbReference type="ChEBI" id="CHEBI:15378"/>
        <dbReference type="ChEBI" id="CHEBI:15379"/>
        <dbReference type="ChEBI" id="CHEBI:57618"/>
        <dbReference type="ChEBI" id="CHEBI:57762"/>
        <dbReference type="ChEBI" id="CHEBI:58210"/>
        <dbReference type="ChEBI" id="CHEBI:61140"/>
    </reaction>
</comment>
<comment type="similarity">
    <text evidence="4 25">Belongs to the cytochrome P450 family.</text>
</comment>
<comment type="subcellular location">
    <subcellularLocation>
        <location evidence="2">Microsome membrane</location>
        <topology evidence="2">Single-pass type II membrane protein</topology>
    </subcellularLocation>
</comment>
<dbReference type="PANTHER" id="PTHR47944">
    <property type="entry name" value="CYTOCHROME P450 98A9"/>
    <property type="match status" value="1"/>
</dbReference>
<evidence type="ECO:0000256" key="6">
    <source>
        <dbReference type="ARBA" id="ARBA00022692"/>
    </source>
</evidence>
<comment type="catalytic activity">
    <reaction evidence="18">
        <text>N-hydroxy-L-isoleucine + reduced [NADPH--hemoprotein reductase] + O2 = N,N-dihydroxy-L-isoleucine + oxidized [NADPH--hemoprotein reductase] + H2O + H(+)</text>
        <dbReference type="Rhea" id="RHEA:30483"/>
        <dbReference type="Rhea" id="RHEA-COMP:11964"/>
        <dbReference type="Rhea" id="RHEA-COMP:11965"/>
        <dbReference type="ChEBI" id="CHEBI:15377"/>
        <dbReference type="ChEBI" id="CHEBI:15378"/>
        <dbReference type="ChEBI" id="CHEBI:15379"/>
        <dbReference type="ChEBI" id="CHEBI:57618"/>
        <dbReference type="ChEBI" id="CHEBI:58210"/>
        <dbReference type="ChEBI" id="CHEBI:61131"/>
        <dbReference type="ChEBI" id="CHEBI:61133"/>
    </reaction>
</comment>
<evidence type="ECO:0000256" key="11">
    <source>
        <dbReference type="ARBA" id="ARBA00022989"/>
    </source>
</evidence>
<dbReference type="GO" id="GO:0019756">
    <property type="term" value="P:cyanogenic glycoside biosynthetic process"/>
    <property type="evidence" value="ECO:0007669"/>
    <property type="project" value="UniProtKB-ARBA"/>
</dbReference>
<keyword evidence="16" id="KW-0325">Glycoprotein</keyword>
<keyword evidence="28" id="KW-1185">Reference proteome</keyword>
<dbReference type="InterPro" id="IPR036396">
    <property type="entry name" value="Cyt_P450_sf"/>
</dbReference>
<evidence type="ECO:0000256" key="3">
    <source>
        <dbReference type="ARBA" id="ARBA00005179"/>
    </source>
</evidence>
<keyword evidence="10" id="KW-0735">Signal-anchor</keyword>
<evidence type="ECO:0000256" key="15">
    <source>
        <dbReference type="ARBA" id="ARBA00023136"/>
    </source>
</evidence>
<comment type="catalytic activity">
    <reaction evidence="19">
        <text>N-hydroxy-L-valine + reduced [NADPH--hemoprotein reductase] + O2 = N,N-dihydroxy-L-valine + oxidized [NADPH--hemoprotein reductase] + H2O + H(+)</text>
        <dbReference type="Rhea" id="RHEA:30495"/>
        <dbReference type="Rhea" id="RHEA-COMP:11964"/>
        <dbReference type="Rhea" id="RHEA-COMP:11965"/>
        <dbReference type="ChEBI" id="CHEBI:15377"/>
        <dbReference type="ChEBI" id="CHEBI:15378"/>
        <dbReference type="ChEBI" id="CHEBI:15379"/>
        <dbReference type="ChEBI" id="CHEBI:57618"/>
        <dbReference type="ChEBI" id="CHEBI:58210"/>
        <dbReference type="ChEBI" id="CHEBI:61140"/>
        <dbReference type="ChEBI" id="CHEBI:61142"/>
    </reaction>
</comment>
<dbReference type="EMBL" id="CP144691">
    <property type="protein sequence ID" value="WVY95301.1"/>
    <property type="molecule type" value="Genomic_DNA"/>
</dbReference>
<dbReference type="InterPro" id="IPR001128">
    <property type="entry name" value="Cyt_P450"/>
</dbReference>
<evidence type="ECO:0000256" key="23">
    <source>
        <dbReference type="ARBA" id="ARBA00058503"/>
    </source>
</evidence>
<dbReference type="PANTHER" id="PTHR47944:SF4">
    <property type="entry name" value="OS09G0441700 PROTEIN"/>
    <property type="match status" value="1"/>
</dbReference>
<keyword evidence="9" id="KW-0492">Microsome</keyword>
<dbReference type="Pfam" id="PF00067">
    <property type="entry name" value="p450"/>
    <property type="match status" value="1"/>
</dbReference>
<comment type="catalytic activity">
    <reaction evidence="20">
        <text>L-isoleucine + 2 reduced [NADPH--hemoprotein reductase] + 2 O2 = (1E,2S)-2-methylbutanal oxime + 2 oxidized [NADPH--hemoprotein reductase] + CO2 + 3 H2O + 2 H(+)</text>
        <dbReference type="Rhea" id="RHEA:28602"/>
        <dbReference type="Rhea" id="RHEA-COMP:11964"/>
        <dbReference type="Rhea" id="RHEA-COMP:11965"/>
        <dbReference type="ChEBI" id="CHEBI:15377"/>
        <dbReference type="ChEBI" id="CHEBI:15378"/>
        <dbReference type="ChEBI" id="CHEBI:15379"/>
        <dbReference type="ChEBI" id="CHEBI:16526"/>
        <dbReference type="ChEBI" id="CHEBI:57618"/>
        <dbReference type="ChEBI" id="CHEBI:58045"/>
        <dbReference type="ChEBI" id="CHEBI:58210"/>
        <dbReference type="ChEBI" id="CHEBI:134628"/>
        <dbReference type="EC" id="1.14.14.39"/>
    </reaction>
</comment>
<evidence type="ECO:0000313" key="28">
    <source>
        <dbReference type="Proteomes" id="UP001374535"/>
    </source>
</evidence>
<evidence type="ECO:0000256" key="9">
    <source>
        <dbReference type="ARBA" id="ARBA00022848"/>
    </source>
</evidence>
<dbReference type="Proteomes" id="UP001374535">
    <property type="component" value="Chromosome 10"/>
</dbReference>
<evidence type="ECO:0000256" key="21">
    <source>
        <dbReference type="ARBA" id="ARBA00052460"/>
    </source>
</evidence>
<evidence type="ECO:0000256" key="26">
    <source>
        <dbReference type="SAM" id="Phobius"/>
    </source>
</evidence>
<dbReference type="GO" id="GO:0102002">
    <property type="term" value="F:valine N-monooxygenase (oxime forming) activity"/>
    <property type="evidence" value="ECO:0007669"/>
    <property type="project" value="UniProtKB-EC"/>
</dbReference>
<evidence type="ECO:0000256" key="19">
    <source>
        <dbReference type="ARBA" id="ARBA00051269"/>
    </source>
</evidence>
<evidence type="ECO:0000256" key="22">
    <source>
        <dbReference type="ARBA" id="ARBA00052887"/>
    </source>
</evidence>
<evidence type="ECO:0000256" key="16">
    <source>
        <dbReference type="ARBA" id="ARBA00023180"/>
    </source>
</evidence>
<proteinExistence type="inferred from homology"/>
<dbReference type="FunFam" id="1.10.630.10:FF:000037">
    <property type="entry name" value="Cytochrome P450 9"/>
    <property type="match status" value="1"/>
</dbReference>
<evidence type="ECO:0000256" key="18">
    <source>
        <dbReference type="ARBA" id="ARBA00051234"/>
    </source>
</evidence>
<keyword evidence="14 25" id="KW-0503">Monooxygenase</keyword>
<evidence type="ECO:0000256" key="24">
    <source>
        <dbReference type="PIRSR" id="PIRSR602401-1"/>
    </source>
</evidence>
<dbReference type="GO" id="GO:0020037">
    <property type="term" value="F:heme binding"/>
    <property type="evidence" value="ECO:0007669"/>
    <property type="project" value="InterPro"/>
</dbReference>
<evidence type="ECO:0000256" key="4">
    <source>
        <dbReference type="ARBA" id="ARBA00010617"/>
    </source>
</evidence>
<evidence type="ECO:0000256" key="7">
    <source>
        <dbReference type="ARBA" id="ARBA00022723"/>
    </source>
</evidence>
<keyword evidence="5 24" id="KW-0349">Heme</keyword>
<evidence type="ECO:0000256" key="8">
    <source>
        <dbReference type="ARBA" id="ARBA00022824"/>
    </source>
</evidence>
<evidence type="ECO:0000256" key="5">
    <source>
        <dbReference type="ARBA" id="ARBA00022617"/>
    </source>
</evidence>
<evidence type="ECO:0000256" key="2">
    <source>
        <dbReference type="ARBA" id="ARBA00004464"/>
    </source>
</evidence>
<comment type="pathway">
    <text evidence="3">Secondary metabolite biosynthesis.</text>
</comment>
<evidence type="ECO:0000256" key="1">
    <source>
        <dbReference type="ARBA" id="ARBA00001971"/>
    </source>
</evidence>
<dbReference type="PRINTS" id="PR00463">
    <property type="entry name" value="EP450I"/>
</dbReference>
<organism evidence="27 28">
    <name type="scientific">Vigna mungo</name>
    <name type="common">Black gram</name>
    <name type="synonym">Phaseolus mungo</name>
    <dbReference type="NCBI Taxonomy" id="3915"/>
    <lineage>
        <taxon>Eukaryota</taxon>
        <taxon>Viridiplantae</taxon>
        <taxon>Streptophyta</taxon>
        <taxon>Embryophyta</taxon>
        <taxon>Tracheophyta</taxon>
        <taxon>Spermatophyta</taxon>
        <taxon>Magnoliopsida</taxon>
        <taxon>eudicotyledons</taxon>
        <taxon>Gunneridae</taxon>
        <taxon>Pentapetalae</taxon>
        <taxon>rosids</taxon>
        <taxon>fabids</taxon>
        <taxon>Fabales</taxon>
        <taxon>Fabaceae</taxon>
        <taxon>Papilionoideae</taxon>
        <taxon>50 kb inversion clade</taxon>
        <taxon>NPAAA clade</taxon>
        <taxon>indigoferoid/millettioid clade</taxon>
        <taxon>Phaseoleae</taxon>
        <taxon>Vigna</taxon>
    </lineage>
</organism>
<dbReference type="CDD" id="cd20658">
    <property type="entry name" value="CYP79"/>
    <property type="match status" value="1"/>
</dbReference>
<dbReference type="Gene3D" id="1.10.630.10">
    <property type="entry name" value="Cytochrome P450"/>
    <property type="match status" value="1"/>
</dbReference>
<comment type="catalytic activity">
    <reaction evidence="21">
        <text>L-valine + 2 reduced [NADPH--hemoprotein reductase] + 2 O2 = (E)-2-methylpropanal oxime + 2 oxidized [NADPH--hemoprotein reductase] + CO2 + 3 H2O + 2 H(+)</text>
        <dbReference type="Rhea" id="RHEA:28606"/>
        <dbReference type="Rhea" id="RHEA-COMP:11964"/>
        <dbReference type="Rhea" id="RHEA-COMP:11965"/>
        <dbReference type="ChEBI" id="CHEBI:15377"/>
        <dbReference type="ChEBI" id="CHEBI:15378"/>
        <dbReference type="ChEBI" id="CHEBI:15379"/>
        <dbReference type="ChEBI" id="CHEBI:16526"/>
        <dbReference type="ChEBI" id="CHEBI:57618"/>
        <dbReference type="ChEBI" id="CHEBI:57762"/>
        <dbReference type="ChEBI" id="CHEBI:58210"/>
        <dbReference type="ChEBI" id="CHEBI:61143"/>
        <dbReference type="EC" id="1.14.14.38"/>
    </reaction>
</comment>